<dbReference type="Gene3D" id="3.40.50.300">
    <property type="entry name" value="P-loop containing nucleotide triphosphate hydrolases"/>
    <property type="match status" value="1"/>
</dbReference>
<keyword evidence="3" id="KW-0547">Nucleotide-binding</keyword>
<dbReference type="Proteomes" id="UP000237749">
    <property type="component" value="Unassembled WGS sequence"/>
</dbReference>
<keyword evidence="4 6" id="KW-0067">ATP-binding</keyword>
<dbReference type="SMART" id="SM00382">
    <property type="entry name" value="AAA"/>
    <property type="match status" value="1"/>
</dbReference>
<dbReference type="GO" id="GO:0016887">
    <property type="term" value="F:ATP hydrolysis activity"/>
    <property type="evidence" value="ECO:0007669"/>
    <property type="project" value="InterPro"/>
</dbReference>
<dbReference type="InterPro" id="IPR017871">
    <property type="entry name" value="ABC_transporter-like_CS"/>
</dbReference>
<comment type="caution">
    <text evidence="6">The sequence shown here is derived from an EMBL/GenBank/DDBJ whole genome shotgun (WGS) entry which is preliminary data.</text>
</comment>
<dbReference type="AlphaFoldDB" id="A0A2S6HXF7"/>
<evidence type="ECO:0000256" key="4">
    <source>
        <dbReference type="ARBA" id="ARBA00022840"/>
    </source>
</evidence>
<dbReference type="InterPro" id="IPR050153">
    <property type="entry name" value="Metal_Ion_Import_ABC"/>
</dbReference>
<reference evidence="6 7" key="1">
    <citation type="submission" date="2018-02" db="EMBL/GenBank/DDBJ databases">
        <title>Genomic Encyclopedia of Archaeal and Bacterial Type Strains, Phase II (KMG-II): from individual species to whole genera.</title>
        <authorList>
            <person name="Goeker M."/>
        </authorList>
    </citation>
    <scope>NUCLEOTIDE SEQUENCE [LARGE SCALE GENOMIC DNA]</scope>
    <source>
        <strain evidence="6 7">DSM 3808</strain>
    </source>
</reference>
<dbReference type="SUPFAM" id="SSF52540">
    <property type="entry name" value="P-loop containing nucleoside triphosphate hydrolases"/>
    <property type="match status" value="1"/>
</dbReference>
<dbReference type="PROSITE" id="PS50893">
    <property type="entry name" value="ABC_TRANSPORTER_2"/>
    <property type="match status" value="1"/>
</dbReference>
<dbReference type="InterPro" id="IPR027417">
    <property type="entry name" value="P-loop_NTPase"/>
</dbReference>
<dbReference type="CDD" id="cd03235">
    <property type="entry name" value="ABC_Metallic_Cations"/>
    <property type="match status" value="1"/>
</dbReference>
<accession>A0A2S6HXF7</accession>
<dbReference type="EMBL" id="PTJA01000002">
    <property type="protein sequence ID" value="PPK82690.1"/>
    <property type="molecule type" value="Genomic_DNA"/>
</dbReference>
<feature type="domain" description="ABC transporter" evidence="5">
    <location>
        <begin position="4"/>
        <end position="235"/>
    </location>
</feature>
<evidence type="ECO:0000259" key="5">
    <source>
        <dbReference type="PROSITE" id="PS50893"/>
    </source>
</evidence>
<dbReference type="InterPro" id="IPR003439">
    <property type="entry name" value="ABC_transporter-like_ATP-bd"/>
</dbReference>
<dbReference type="RefSeq" id="WP_104435418.1">
    <property type="nucleotide sequence ID" value="NZ_PTJA01000002.1"/>
</dbReference>
<evidence type="ECO:0000256" key="3">
    <source>
        <dbReference type="ARBA" id="ARBA00022741"/>
    </source>
</evidence>
<evidence type="ECO:0000313" key="6">
    <source>
        <dbReference type="EMBL" id="PPK82690.1"/>
    </source>
</evidence>
<evidence type="ECO:0000313" key="7">
    <source>
        <dbReference type="Proteomes" id="UP000237749"/>
    </source>
</evidence>
<sequence>MNAIEMKGLTFSYGGTRVLNGVDLAVPQGGFAALTGDNGAGKSTLIRILLGELSLTGEAGSFKLLGKDIRQFSDWKDVGYVPQNGMDTYKDFPASVEEIIQANLYSQIGLFRLPGKKEKEKVTEALCEVGMEPYRKRLIGKLSGGQQQRVLLARALVNKPRLLILDEPTTGVDEKNTEEFYRLILNFNRNDHMTVFMVTHDRKRLAGLADTIFRLENGVMRQITIPGEADCDGDI</sequence>
<dbReference type="PROSITE" id="PS00211">
    <property type="entry name" value="ABC_TRANSPORTER_1"/>
    <property type="match status" value="1"/>
</dbReference>
<comment type="similarity">
    <text evidence="1">Belongs to the ABC transporter superfamily.</text>
</comment>
<evidence type="ECO:0000256" key="2">
    <source>
        <dbReference type="ARBA" id="ARBA00022448"/>
    </source>
</evidence>
<dbReference type="Pfam" id="PF00005">
    <property type="entry name" value="ABC_tran"/>
    <property type="match status" value="1"/>
</dbReference>
<organism evidence="6 7">
    <name type="scientific">Lacrimispora xylanisolvens</name>
    <dbReference type="NCBI Taxonomy" id="384636"/>
    <lineage>
        <taxon>Bacteria</taxon>
        <taxon>Bacillati</taxon>
        <taxon>Bacillota</taxon>
        <taxon>Clostridia</taxon>
        <taxon>Lachnospirales</taxon>
        <taxon>Lachnospiraceae</taxon>
        <taxon>Lacrimispora</taxon>
    </lineage>
</organism>
<proteinExistence type="inferred from homology"/>
<gene>
    <name evidence="6" type="ORF">BXY41_102380</name>
</gene>
<dbReference type="PANTHER" id="PTHR42734">
    <property type="entry name" value="METAL TRANSPORT SYSTEM ATP-BINDING PROTEIN TM_0124-RELATED"/>
    <property type="match status" value="1"/>
</dbReference>
<dbReference type="InterPro" id="IPR003593">
    <property type="entry name" value="AAA+_ATPase"/>
</dbReference>
<keyword evidence="2" id="KW-0813">Transport</keyword>
<evidence type="ECO:0000256" key="1">
    <source>
        <dbReference type="ARBA" id="ARBA00005417"/>
    </source>
</evidence>
<keyword evidence="7" id="KW-1185">Reference proteome</keyword>
<dbReference type="OrthoDB" id="9806726at2"/>
<dbReference type="GO" id="GO:0005524">
    <property type="term" value="F:ATP binding"/>
    <property type="evidence" value="ECO:0007669"/>
    <property type="project" value="UniProtKB-KW"/>
</dbReference>
<dbReference type="PANTHER" id="PTHR42734:SF17">
    <property type="entry name" value="METAL TRANSPORT SYSTEM ATP-BINDING PROTEIN TM_0124-RELATED"/>
    <property type="match status" value="1"/>
</dbReference>
<protein>
    <submittedName>
        <fullName evidence="6">Zinc transport system ATP-binding protein</fullName>
    </submittedName>
</protein>
<name>A0A2S6HXF7_9FIRM</name>